<evidence type="ECO:0000313" key="4">
    <source>
        <dbReference type="Proteomes" id="UP001501671"/>
    </source>
</evidence>
<comment type="similarity">
    <text evidence="1">Belongs to the UPF0065 (bug) family.</text>
</comment>
<feature type="chain" id="PRO_5045589451" evidence="2">
    <location>
        <begin position="31"/>
        <end position="328"/>
    </location>
</feature>
<dbReference type="EMBL" id="BAABFO010000007">
    <property type="protein sequence ID" value="GAA4330074.1"/>
    <property type="molecule type" value="Genomic_DNA"/>
</dbReference>
<dbReference type="PANTHER" id="PTHR42928:SF5">
    <property type="entry name" value="BLR1237 PROTEIN"/>
    <property type="match status" value="1"/>
</dbReference>
<dbReference type="RefSeq" id="WP_345248401.1">
    <property type="nucleotide sequence ID" value="NZ_BAABFO010000007.1"/>
</dbReference>
<gene>
    <name evidence="3" type="ORF">GCM10023144_17450</name>
</gene>
<dbReference type="PIRSF" id="PIRSF017082">
    <property type="entry name" value="YflP"/>
    <property type="match status" value="1"/>
</dbReference>
<dbReference type="Gene3D" id="3.40.190.10">
    <property type="entry name" value="Periplasmic binding protein-like II"/>
    <property type="match status" value="1"/>
</dbReference>
<dbReference type="Gene3D" id="3.40.190.150">
    <property type="entry name" value="Bordetella uptake gene, domain 1"/>
    <property type="match status" value="1"/>
</dbReference>
<evidence type="ECO:0000256" key="1">
    <source>
        <dbReference type="ARBA" id="ARBA00006987"/>
    </source>
</evidence>
<dbReference type="InterPro" id="IPR042100">
    <property type="entry name" value="Bug_dom1"/>
</dbReference>
<protein>
    <submittedName>
        <fullName evidence="3">Tripartite tricarboxylate transporter substrate binding protein</fullName>
    </submittedName>
</protein>
<dbReference type="Pfam" id="PF03401">
    <property type="entry name" value="TctC"/>
    <property type="match status" value="1"/>
</dbReference>
<name>A0ABP8GUG3_9BURK</name>
<keyword evidence="2" id="KW-0732">Signal</keyword>
<feature type="signal peptide" evidence="2">
    <location>
        <begin position="1"/>
        <end position="30"/>
    </location>
</feature>
<keyword evidence="4" id="KW-1185">Reference proteome</keyword>
<evidence type="ECO:0000313" key="3">
    <source>
        <dbReference type="EMBL" id="GAA4330074.1"/>
    </source>
</evidence>
<dbReference type="SUPFAM" id="SSF53850">
    <property type="entry name" value="Periplasmic binding protein-like II"/>
    <property type="match status" value="1"/>
</dbReference>
<dbReference type="Proteomes" id="UP001501671">
    <property type="component" value="Unassembled WGS sequence"/>
</dbReference>
<reference evidence="4" key="1">
    <citation type="journal article" date="2019" name="Int. J. Syst. Evol. Microbiol.">
        <title>The Global Catalogue of Microorganisms (GCM) 10K type strain sequencing project: providing services to taxonomists for standard genome sequencing and annotation.</title>
        <authorList>
            <consortium name="The Broad Institute Genomics Platform"/>
            <consortium name="The Broad Institute Genome Sequencing Center for Infectious Disease"/>
            <person name="Wu L."/>
            <person name="Ma J."/>
        </authorList>
    </citation>
    <scope>NUCLEOTIDE SEQUENCE [LARGE SCALE GENOMIC DNA]</scope>
    <source>
        <strain evidence="4">JCM 17666</strain>
    </source>
</reference>
<proteinExistence type="inferred from homology"/>
<evidence type="ECO:0000256" key="2">
    <source>
        <dbReference type="SAM" id="SignalP"/>
    </source>
</evidence>
<accession>A0ABP8GUG3</accession>
<organism evidence="3 4">
    <name type="scientific">Pigmentiphaga soli</name>
    <dbReference type="NCBI Taxonomy" id="1007095"/>
    <lineage>
        <taxon>Bacteria</taxon>
        <taxon>Pseudomonadati</taxon>
        <taxon>Pseudomonadota</taxon>
        <taxon>Betaproteobacteria</taxon>
        <taxon>Burkholderiales</taxon>
        <taxon>Alcaligenaceae</taxon>
        <taxon>Pigmentiphaga</taxon>
    </lineage>
</organism>
<dbReference type="PANTHER" id="PTHR42928">
    <property type="entry name" value="TRICARBOXYLATE-BINDING PROTEIN"/>
    <property type="match status" value="1"/>
</dbReference>
<dbReference type="CDD" id="cd13578">
    <property type="entry name" value="PBP2_Bug27"/>
    <property type="match status" value="1"/>
</dbReference>
<sequence>MSFKRTLGRCLCAAVSAFAVCSMTAAAAHAAYPDRPIRLVVPFGAGTSPDAVARVIERGLADRVGVPIVIENRAGAAGNIGIEYVARTPADGYTLLLAGSNIAVANSIYRNLRFDARRDFAPVGMIGSVPSVLVVAANSKLRSVADLAAYAKANPGKVTFASSGIGTTSHLAGELFNRVAGVQMVHVPYPAAGRAMMDIVAGRVDVLFDNLPASVAQLKGGTTRALGVASMERNPAIPDVPTIDELGYRDFTVAPWYSVMAPAGTPPEVIDFLNARLRAVVADPQYRSRLEDLGLKVLPGSPEEMRRFVDAEIVKWGDLVRAVGIHAD</sequence>
<dbReference type="InterPro" id="IPR005064">
    <property type="entry name" value="BUG"/>
</dbReference>
<comment type="caution">
    <text evidence="3">The sequence shown here is derived from an EMBL/GenBank/DDBJ whole genome shotgun (WGS) entry which is preliminary data.</text>
</comment>